<dbReference type="RefSeq" id="WP_076109004.1">
    <property type="nucleotide sequence ID" value="NZ_MPTB01000001.1"/>
</dbReference>
<dbReference type="Pfam" id="PF13280">
    <property type="entry name" value="WYL"/>
    <property type="match status" value="1"/>
</dbReference>
<protein>
    <submittedName>
        <fullName evidence="4">Transcriptional regulator</fullName>
    </submittedName>
</protein>
<comment type="caution">
    <text evidence="4">The sequence shown here is derived from an EMBL/GenBank/DDBJ whole genome shotgun (WGS) entry which is preliminary data.</text>
</comment>
<dbReference type="SUPFAM" id="SSF46785">
    <property type="entry name" value="Winged helix' DNA-binding domain"/>
    <property type="match status" value="1"/>
</dbReference>
<dbReference type="PANTHER" id="PTHR34580:SF1">
    <property type="entry name" value="PROTEIN PAFC"/>
    <property type="match status" value="1"/>
</dbReference>
<dbReference type="EMBL" id="MPTB01000001">
    <property type="protein sequence ID" value="OMD53822.1"/>
    <property type="molecule type" value="Genomic_DNA"/>
</dbReference>
<dbReference type="PANTHER" id="PTHR34580">
    <property type="match status" value="1"/>
</dbReference>
<dbReference type="InterPro" id="IPR051534">
    <property type="entry name" value="CBASS_pafABC_assoc_protein"/>
</dbReference>
<dbReference type="InterPro" id="IPR013196">
    <property type="entry name" value="HTH_11"/>
</dbReference>
<evidence type="ECO:0000256" key="2">
    <source>
        <dbReference type="ARBA" id="ARBA00023163"/>
    </source>
</evidence>
<dbReference type="PROSITE" id="PS52050">
    <property type="entry name" value="WYL"/>
    <property type="match status" value="1"/>
</dbReference>
<keyword evidence="2" id="KW-0804">Transcription</keyword>
<dbReference type="InterPro" id="IPR026881">
    <property type="entry name" value="WYL_dom"/>
</dbReference>
<dbReference type="PROSITE" id="PS51000">
    <property type="entry name" value="HTH_DEOR_2"/>
    <property type="match status" value="1"/>
</dbReference>
<dbReference type="Pfam" id="PF25583">
    <property type="entry name" value="WCX"/>
    <property type="match status" value="1"/>
</dbReference>
<feature type="domain" description="HTH deoR-type" evidence="3">
    <location>
        <begin position="2"/>
        <end position="57"/>
    </location>
</feature>
<sequence length="327" mass="36781">MRADRLLSILLLLQNRGKVTSRELASTLEVSERTIFRDMEALSASGIPVLAERGREGGWMLTEGYRTSLTGMKPNEIGALLLSADSAILRDLGIHEDFTIASRKLEAAASGNKSPSANYFNQRIHIDSEGWLSSEESFPFLSTLQAALWEDRKVSISYLRNGEIKNRIIGLLGLVAKRGVWYVIGQHEEQFRTYRVSRIVAAQILEEVYLRPDDFELTSYWELSKASFKSALPSYQAKFTLKSSSLQALRQERFVTLLSIDESPDSVWLEVEAEFNVIEAACRIMLSLGPHVIVRSPEELRIKVYKAALETVLLGRRVSRLPATDSI</sequence>
<reference evidence="4 5" key="1">
    <citation type="submission" date="2016-10" db="EMBL/GenBank/DDBJ databases">
        <title>Paenibacillus species isolates.</title>
        <authorList>
            <person name="Beno S.M."/>
        </authorList>
    </citation>
    <scope>NUCLEOTIDE SEQUENCE [LARGE SCALE GENOMIC DNA]</scope>
    <source>
        <strain evidence="4 5">FSL H7-0744</strain>
    </source>
</reference>
<keyword evidence="1" id="KW-0805">Transcription regulation</keyword>
<dbReference type="Gene3D" id="1.10.10.10">
    <property type="entry name" value="Winged helix-like DNA-binding domain superfamily/Winged helix DNA-binding domain"/>
    <property type="match status" value="1"/>
</dbReference>
<dbReference type="InterPro" id="IPR036390">
    <property type="entry name" value="WH_DNA-bd_sf"/>
</dbReference>
<gene>
    <name evidence="4" type="ORF">BSK56_01355</name>
</gene>
<proteinExistence type="predicted"/>
<name>A0ABX3HUJ0_PAEBO</name>
<keyword evidence="5" id="KW-1185">Reference proteome</keyword>
<accession>A0ABX3HUJ0</accession>
<organism evidence="4 5">
    <name type="scientific">Paenibacillus borealis</name>
    <dbReference type="NCBI Taxonomy" id="160799"/>
    <lineage>
        <taxon>Bacteria</taxon>
        <taxon>Bacillati</taxon>
        <taxon>Bacillota</taxon>
        <taxon>Bacilli</taxon>
        <taxon>Bacillales</taxon>
        <taxon>Paenibacillaceae</taxon>
        <taxon>Paenibacillus</taxon>
    </lineage>
</organism>
<dbReference type="InterPro" id="IPR001034">
    <property type="entry name" value="DeoR_HTH"/>
</dbReference>
<dbReference type="PIRSF" id="PIRSF016838">
    <property type="entry name" value="PafC"/>
    <property type="match status" value="1"/>
</dbReference>
<dbReference type="Pfam" id="PF08279">
    <property type="entry name" value="HTH_11"/>
    <property type="match status" value="1"/>
</dbReference>
<evidence type="ECO:0000313" key="4">
    <source>
        <dbReference type="EMBL" id="OMD53822.1"/>
    </source>
</evidence>
<dbReference type="InterPro" id="IPR028349">
    <property type="entry name" value="PafC-like"/>
</dbReference>
<dbReference type="Proteomes" id="UP000187412">
    <property type="component" value="Unassembled WGS sequence"/>
</dbReference>
<evidence type="ECO:0000259" key="3">
    <source>
        <dbReference type="PROSITE" id="PS51000"/>
    </source>
</evidence>
<dbReference type="InterPro" id="IPR036388">
    <property type="entry name" value="WH-like_DNA-bd_sf"/>
</dbReference>
<evidence type="ECO:0000256" key="1">
    <source>
        <dbReference type="ARBA" id="ARBA00023015"/>
    </source>
</evidence>
<dbReference type="InterPro" id="IPR057727">
    <property type="entry name" value="WCX_dom"/>
</dbReference>
<evidence type="ECO:0000313" key="5">
    <source>
        <dbReference type="Proteomes" id="UP000187412"/>
    </source>
</evidence>